<feature type="transmembrane region" description="Helical" evidence="5">
    <location>
        <begin position="114"/>
        <end position="133"/>
    </location>
</feature>
<feature type="transmembrane region" description="Helical" evidence="5">
    <location>
        <begin position="453"/>
        <end position="480"/>
    </location>
</feature>
<dbReference type="GO" id="GO:0016020">
    <property type="term" value="C:membrane"/>
    <property type="evidence" value="ECO:0007669"/>
    <property type="project" value="UniProtKB-SubCell"/>
</dbReference>
<comment type="caution">
    <text evidence="6">The sequence shown here is derived from an EMBL/GenBank/DDBJ whole genome shotgun (WGS) entry which is preliminary data.</text>
</comment>
<dbReference type="AlphaFoldDB" id="A0A922LAI5"/>
<evidence type="ECO:0000256" key="1">
    <source>
        <dbReference type="ARBA" id="ARBA00004141"/>
    </source>
</evidence>
<dbReference type="PANTHER" id="PTHR23507">
    <property type="entry name" value="ZGC:174356"/>
    <property type="match status" value="1"/>
</dbReference>
<protein>
    <recommendedName>
        <fullName evidence="8">Proton-coupled folate transporter</fullName>
    </recommendedName>
</protein>
<dbReference type="InterPro" id="IPR011701">
    <property type="entry name" value="MFS"/>
</dbReference>
<dbReference type="GO" id="GO:0022857">
    <property type="term" value="F:transmembrane transporter activity"/>
    <property type="evidence" value="ECO:0007669"/>
    <property type="project" value="InterPro"/>
</dbReference>
<dbReference type="SUPFAM" id="SSF103473">
    <property type="entry name" value="MFS general substrate transporter"/>
    <property type="match status" value="1"/>
</dbReference>
<gene>
    <name evidence="6" type="ORF">DERF_002336</name>
</gene>
<feature type="transmembrane region" description="Helical" evidence="5">
    <location>
        <begin position="216"/>
        <end position="237"/>
    </location>
</feature>
<organism evidence="6 7">
    <name type="scientific">Dermatophagoides farinae</name>
    <name type="common">American house dust mite</name>
    <dbReference type="NCBI Taxonomy" id="6954"/>
    <lineage>
        <taxon>Eukaryota</taxon>
        <taxon>Metazoa</taxon>
        <taxon>Ecdysozoa</taxon>
        <taxon>Arthropoda</taxon>
        <taxon>Chelicerata</taxon>
        <taxon>Arachnida</taxon>
        <taxon>Acari</taxon>
        <taxon>Acariformes</taxon>
        <taxon>Sarcoptiformes</taxon>
        <taxon>Astigmata</taxon>
        <taxon>Psoroptidia</taxon>
        <taxon>Analgoidea</taxon>
        <taxon>Pyroglyphidae</taxon>
        <taxon>Dermatophagoidinae</taxon>
        <taxon>Dermatophagoides</taxon>
    </lineage>
</organism>
<name>A0A922LAI5_DERFA</name>
<keyword evidence="7" id="KW-1185">Reference proteome</keyword>
<evidence type="ECO:0000313" key="6">
    <source>
        <dbReference type="EMBL" id="KAH9528383.1"/>
    </source>
</evidence>
<reference evidence="6" key="2">
    <citation type="journal article" date="2022" name="Res Sq">
        <title>Comparative Genomics Reveals Insights into the Divergent Evolution of Astigmatic Mites and Household Pest Adaptations.</title>
        <authorList>
            <person name="Xiong Q."/>
            <person name="Wan A.T.-Y."/>
            <person name="Liu X.-Y."/>
            <person name="Fung C.S.-H."/>
            <person name="Xiao X."/>
            <person name="Malainual N."/>
            <person name="Hou J."/>
            <person name="Wang L."/>
            <person name="Wang M."/>
            <person name="Yang K."/>
            <person name="Cui Y."/>
            <person name="Leung E."/>
            <person name="Nong W."/>
            <person name="Shin S.-K."/>
            <person name="Au S."/>
            <person name="Jeong K.Y."/>
            <person name="Chew F.T."/>
            <person name="Hui J."/>
            <person name="Leung T.F."/>
            <person name="Tungtrongchitr A."/>
            <person name="Zhong N."/>
            <person name="Liu Z."/>
            <person name="Tsui S."/>
        </authorList>
    </citation>
    <scope>NUCLEOTIDE SEQUENCE</scope>
    <source>
        <strain evidence="6">Derf</strain>
        <tissue evidence="6">Whole organism</tissue>
    </source>
</reference>
<feature type="transmembrane region" description="Helical" evidence="5">
    <location>
        <begin position="12"/>
        <end position="32"/>
    </location>
</feature>
<dbReference type="EMBL" id="ASGP02000001">
    <property type="protein sequence ID" value="KAH9528383.1"/>
    <property type="molecule type" value="Genomic_DNA"/>
</dbReference>
<keyword evidence="3 5" id="KW-1133">Transmembrane helix</keyword>
<evidence type="ECO:0000313" key="7">
    <source>
        <dbReference type="Proteomes" id="UP000790347"/>
    </source>
</evidence>
<feature type="transmembrane region" description="Helical" evidence="5">
    <location>
        <begin position="182"/>
        <end position="204"/>
    </location>
</feature>
<evidence type="ECO:0000256" key="3">
    <source>
        <dbReference type="ARBA" id="ARBA00022989"/>
    </source>
</evidence>
<evidence type="ECO:0000256" key="4">
    <source>
        <dbReference type="ARBA" id="ARBA00023136"/>
    </source>
</evidence>
<feature type="transmembrane region" description="Helical" evidence="5">
    <location>
        <begin position="420"/>
        <end position="441"/>
    </location>
</feature>
<dbReference type="Pfam" id="PF07690">
    <property type="entry name" value="MFS_1"/>
    <property type="match status" value="1"/>
</dbReference>
<evidence type="ECO:0008006" key="8">
    <source>
        <dbReference type="Google" id="ProtNLM"/>
    </source>
</evidence>
<dbReference type="InterPro" id="IPR036259">
    <property type="entry name" value="MFS_trans_sf"/>
</dbReference>
<reference evidence="6" key="1">
    <citation type="submission" date="2013-05" db="EMBL/GenBank/DDBJ databases">
        <authorList>
            <person name="Yim A.K.Y."/>
            <person name="Chan T.F."/>
            <person name="Ji K.M."/>
            <person name="Liu X.Y."/>
            <person name="Zhou J.W."/>
            <person name="Li R.Q."/>
            <person name="Yang K.Y."/>
            <person name="Li J."/>
            <person name="Li M."/>
            <person name="Law P.T.W."/>
            <person name="Wu Y.L."/>
            <person name="Cai Z.L."/>
            <person name="Qin H."/>
            <person name="Bao Y."/>
            <person name="Leung R.K.K."/>
            <person name="Ng P.K.S."/>
            <person name="Zou J."/>
            <person name="Zhong X.J."/>
            <person name="Ran P.X."/>
            <person name="Zhong N.S."/>
            <person name="Liu Z.G."/>
            <person name="Tsui S.K.W."/>
        </authorList>
    </citation>
    <scope>NUCLEOTIDE SEQUENCE</scope>
    <source>
        <strain evidence="6">Derf</strain>
        <tissue evidence="6">Whole organism</tissue>
    </source>
</reference>
<dbReference type="Proteomes" id="UP000790347">
    <property type="component" value="Unassembled WGS sequence"/>
</dbReference>
<keyword evidence="2 5" id="KW-0812">Transmembrane</keyword>
<feature type="transmembrane region" description="Helical" evidence="5">
    <location>
        <begin position="139"/>
        <end position="161"/>
    </location>
</feature>
<accession>A0A922LAI5</accession>
<proteinExistence type="predicted"/>
<sequence>MFKIFRILHRNNFFLFDVYIFLTLFTYGIQIITTNLLLQDKICRLHYNQSQFFCQHINEDIFEGDDKIIKDRILSSAALFNNYSNLIQAIPMFIWSLFFGSFLDRQTGATRMIFAWISLLSVFTAIFYLVNIFDFSIDPYILLFTGITGYLTGGMATFLTVTHRYMIINTDQEYRTLRFTIFQIYLIVAVSLGSLLGGHLIWLVSDRGELLRNYDLNMWIVLALQVFSFIMILVIGIDRKEDPNLSEIHRDVDKTIIDQIDESNPELNSDRNRSYSFNSYTNITNMSKYRLRSHINYTCRSFFDVGNVRQTFRCLIQPRMNRIREQIMLLILLLFLQFLNSYGMDSMFLQFSQKVYHFDSKTYSNVSALSKVIPSIALLISSHILVNRLNWKDGTILTVTFSTGFISQVLIGTFATPTVYLVALVIGSISGLSAVVLKTKISKLIPKDEVGKIFSVISTIESLVPFLGTLIFSTIFSASVSTYPTLIYHVSAAMTLLGLILALFQDLYFHD</sequence>
<feature type="transmembrane region" description="Helical" evidence="5">
    <location>
        <begin position="83"/>
        <end position="102"/>
    </location>
</feature>
<keyword evidence="4 5" id="KW-0472">Membrane</keyword>
<evidence type="ECO:0000256" key="5">
    <source>
        <dbReference type="SAM" id="Phobius"/>
    </source>
</evidence>
<evidence type="ECO:0000256" key="2">
    <source>
        <dbReference type="ARBA" id="ARBA00022692"/>
    </source>
</evidence>
<dbReference type="Gene3D" id="1.20.1250.20">
    <property type="entry name" value="MFS general substrate transporter like domains"/>
    <property type="match status" value="1"/>
</dbReference>
<feature type="transmembrane region" description="Helical" evidence="5">
    <location>
        <begin position="486"/>
        <end position="504"/>
    </location>
</feature>
<comment type="subcellular location">
    <subcellularLocation>
        <location evidence="1">Membrane</location>
        <topology evidence="1">Multi-pass membrane protein</topology>
    </subcellularLocation>
</comment>
<feature type="transmembrane region" description="Helical" evidence="5">
    <location>
        <begin position="327"/>
        <end position="348"/>
    </location>
</feature>
<dbReference type="PANTHER" id="PTHR23507:SF1">
    <property type="entry name" value="FI18259P1-RELATED"/>
    <property type="match status" value="1"/>
</dbReference>